<name>A0A699YQJ0_HAELA</name>
<feature type="compositionally biased region" description="Basic and acidic residues" evidence="1">
    <location>
        <begin position="1"/>
        <end position="11"/>
    </location>
</feature>
<accession>A0A699YQJ0</accession>
<organism evidence="2 3">
    <name type="scientific">Haematococcus lacustris</name>
    <name type="common">Green alga</name>
    <name type="synonym">Haematococcus pluvialis</name>
    <dbReference type="NCBI Taxonomy" id="44745"/>
    <lineage>
        <taxon>Eukaryota</taxon>
        <taxon>Viridiplantae</taxon>
        <taxon>Chlorophyta</taxon>
        <taxon>core chlorophytes</taxon>
        <taxon>Chlorophyceae</taxon>
        <taxon>CS clade</taxon>
        <taxon>Chlamydomonadales</taxon>
        <taxon>Haematococcaceae</taxon>
        <taxon>Haematococcus</taxon>
    </lineage>
</organism>
<comment type="caution">
    <text evidence="2">The sequence shown here is derived from an EMBL/GenBank/DDBJ whole genome shotgun (WGS) entry which is preliminary data.</text>
</comment>
<feature type="region of interest" description="Disordered" evidence="1">
    <location>
        <begin position="1"/>
        <end position="23"/>
    </location>
</feature>
<evidence type="ECO:0000256" key="1">
    <source>
        <dbReference type="SAM" id="MobiDB-lite"/>
    </source>
</evidence>
<evidence type="ECO:0000313" key="2">
    <source>
        <dbReference type="EMBL" id="GFH12423.1"/>
    </source>
</evidence>
<reference evidence="2 3" key="1">
    <citation type="submission" date="2020-02" db="EMBL/GenBank/DDBJ databases">
        <title>Draft genome sequence of Haematococcus lacustris strain NIES-144.</title>
        <authorList>
            <person name="Morimoto D."/>
            <person name="Nakagawa S."/>
            <person name="Yoshida T."/>
            <person name="Sawayama S."/>
        </authorList>
    </citation>
    <scope>NUCLEOTIDE SEQUENCE [LARGE SCALE GENOMIC DNA]</scope>
    <source>
        <strain evidence="2 3">NIES-144</strain>
    </source>
</reference>
<dbReference type="EMBL" id="BLLF01000502">
    <property type="protein sequence ID" value="GFH12423.1"/>
    <property type="molecule type" value="Genomic_DNA"/>
</dbReference>
<evidence type="ECO:0000313" key="3">
    <source>
        <dbReference type="Proteomes" id="UP000485058"/>
    </source>
</evidence>
<dbReference type="Proteomes" id="UP000485058">
    <property type="component" value="Unassembled WGS sequence"/>
</dbReference>
<dbReference type="AlphaFoldDB" id="A0A699YQJ0"/>
<gene>
    <name evidence="2" type="ORF">HaLaN_08112</name>
</gene>
<sequence length="117" mass="13235">MEAGLESRHDLGQAQSNKRYQLVRRTANDATTAAEGIPVTEDTQLRVAAAKSYIENMYKVQYHNIQERYSRVVTHPDLQAGQQVQVQHELWVKQQGLAALELALKETECQVSQDVGR</sequence>
<keyword evidence="3" id="KW-1185">Reference proteome</keyword>
<protein>
    <submittedName>
        <fullName evidence="2">Uncharacterized protein</fullName>
    </submittedName>
</protein>
<proteinExistence type="predicted"/>